<keyword evidence="2" id="KW-1185">Reference proteome</keyword>
<proteinExistence type="predicted"/>
<accession>A0A851NTX9</accession>
<dbReference type="InterPro" id="IPR028065">
    <property type="entry name" value="TERB2"/>
</dbReference>
<dbReference type="EMBL" id="WBMW01003762">
    <property type="protein sequence ID" value="NXC45831.1"/>
    <property type="molecule type" value="Genomic_DNA"/>
</dbReference>
<evidence type="ECO:0000313" key="2">
    <source>
        <dbReference type="Proteomes" id="UP000613066"/>
    </source>
</evidence>
<reference evidence="1" key="1">
    <citation type="submission" date="2019-09" db="EMBL/GenBank/DDBJ databases">
        <title>Bird 10,000 Genomes (B10K) Project - Family phase.</title>
        <authorList>
            <person name="Zhang G."/>
        </authorList>
    </citation>
    <scope>NUCLEOTIDE SEQUENCE</scope>
    <source>
        <strain evidence="1">B10K-DU-001-08</strain>
        <tissue evidence="1">Muscle</tissue>
    </source>
</reference>
<evidence type="ECO:0000313" key="1">
    <source>
        <dbReference type="EMBL" id="NXC45831.1"/>
    </source>
</evidence>
<organism evidence="1 2">
    <name type="scientific">Penelope pileata</name>
    <dbReference type="NCBI Taxonomy" id="1118817"/>
    <lineage>
        <taxon>Eukaryota</taxon>
        <taxon>Metazoa</taxon>
        <taxon>Chordata</taxon>
        <taxon>Craniata</taxon>
        <taxon>Vertebrata</taxon>
        <taxon>Euteleostomi</taxon>
        <taxon>Archelosauria</taxon>
        <taxon>Archosauria</taxon>
        <taxon>Dinosauria</taxon>
        <taxon>Saurischia</taxon>
        <taxon>Theropoda</taxon>
        <taxon>Coelurosauria</taxon>
        <taxon>Aves</taxon>
        <taxon>Neognathae</taxon>
        <taxon>Galloanserae</taxon>
        <taxon>Galliformes</taxon>
        <taxon>Cracidae</taxon>
        <taxon>Penelope</taxon>
    </lineage>
</organism>
<dbReference type="AlphaFoldDB" id="A0A851NTX9"/>
<comment type="caution">
    <text evidence="1">The sequence shown here is derived from an EMBL/GenBank/DDBJ whole genome shotgun (WGS) entry which is preliminary data.</text>
</comment>
<name>A0A851NTX9_9GALL</name>
<sequence>LQEYPINNMVTGYASAHDMKKYEGELRDFVPGTAGYAAFWVHNEISLCSDAKTKMKRK</sequence>
<feature type="non-terminal residue" evidence="1">
    <location>
        <position position="1"/>
    </location>
</feature>
<dbReference type="OrthoDB" id="5278943at2759"/>
<gene>
    <name evidence="1" type="primary">Terb2</name>
    <name evidence="1" type="ORF">PENPIL_R11392</name>
</gene>
<feature type="non-terminal residue" evidence="1">
    <location>
        <position position="58"/>
    </location>
</feature>
<dbReference type="Pfam" id="PF15101">
    <property type="entry name" value="TERB2"/>
    <property type="match status" value="1"/>
</dbReference>
<dbReference type="Proteomes" id="UP000613066">
    <property type="component" value="Unassembled WGS sequence"/>
</dbReference>
<protein>
    <submittedName>
        <fullName evidence="1">TERB2 protein</fullName>
    </submittedName>
</protein>